<dbReference type="PANTHER" id="PTHR18968:SF120">
    <property type="entry name" value="ACETOLACTATE SYNTHASE LARGE SUBUNIT"/>
    <property type="match status" value="1"/>
</dbReference>
<dbReference type="InterPro" id="IPR011766">
    <property type="entry name" value="TPP_enzyme_TPP-bd"/>
</dbReference>
<evidence type="ECO:0000259" key="4">
    <source>
        <dbReference type="Pfam" id="PF00205"/>
    </source>
</evidence>
<accession>A0ABY3W6Q8</accession>
<feature type="domain" description="Thiamine pyrophosphate enzyme TPP-binding" evidence="5">
    <location>
        <begin position="401"/>
        <end position="550"/>
    </location>
</feature>
<dbReference type="InterPro" id="IPR045229">
    <property type="entry name" value="TPP_enz"/>
</dbReference>
<dbReference type="RefSeq" id="WP_127512081.1">
    <property type="nucleotide sequence ID" value="NZ_CP093326.1"/>
</dbReference>
<feature type="domain" description="Thiamine pyrophosphate enzyme N-terminal TPP-binding" evidence="6">
    <location>
        <begin position="22"/>
        <end position="135"/>
    </location>
</feature>
<dbReference type="InterPro" id="IPR012000">
    <property type="entry name" value="Thiamin_PyroP_enz_cen_dom"/>
</dbReference>
<organism evidence="7 8">
    <name type="scientific">Arthrobacter sulfonylureivorans</name>
    <dbReference type="NCBI Taxonomy" id="2486855"/>
    <lineage>
        <taxon>Bacteria</taxon>
        <taxon>Bacillati</taxon>
        <taxon>Actinomycetota</taxon>
        <taxon>Actinomycetes</taxon>
        <taxon>Micrococcales</taxon>
        <taxon>Micrococcaceae</taxon>
        <taxon>Arthrobacter</taxon>
    </lineage>
</organism>
<dbReference type="Pfam" id="PF00205">
    <property type="entry name" value="TPP_enzyme_M"/>
    <property type="match status" value="1"/>
</dbReference>
<evidence type="ECO:0000259" key="5">
    <source>
        <dbReference type="Pfam" id="PF02775"/>
    </source>
</evidence>
<dbReference type="Gene3D" id="3.40.50.970">
    <property type="match status" value="2"/>
</dbReference>
<dbReference type="InterPro" id="IPR012001">
    <property type="entry name" value="Thiamin_PyroP_enz_TPP-bd_dom"/>
</dbReference>
<dbReference type="SUPFAM" id="SSF52518">
    <property type="entry name" value="Thiamin diphosphate-binding fold (THDP-binding)"/>
    <property type="match status" value="2"/>
</dbReference>
<dbReference type="CDD" id="cd00568">
    <property type="entry name" value="TPP_enzymes"/>
    <property type="match status" value="1"/>
</dbReference>
<dbReference type="SUPFAM" id="SSF52467">
    <property type="entry name" value="DHS-like NAD/FAD-binding domain"/>
    <property type="match status" value="1"/>
</dbReference>
<dbReference type="EMBL" id="CP093326">
    <property type="protein sequence ID" value="UNK45157.1"/>
    <property type="molecule type" value="Genomic_DNA"/>
</dbReference>
<name>A0ABY3W6Q8_9MICC</name>
<evidence type="ECO:0000256" key="3">
    <source>
        <dbReference type="RuleBase" id="RU362132"/>
    </source>
</evidence>
<dbReference type="InterPro" id="IPR029061">
    <property type="entry name" value="THDP-binding"/>
</dbReference>
<proteinExistence type="inferred from homology"/>
<dbReference type="Proteomes" id="UP000829069">
    <property type="component" value="Chromosome"/>
</dbReference>
<dbReference type="CDD" id="cd07035">
    <property type="entry name" value="TPP_PYR_POX_like"/>
    <property type="match status" value="1"/>
</dbReference>
<dbReference type="InterPro" id="IPR029035">
    <property type="entry name" value="DHS-like_NAD/FAD-binding_dom"/>
</dbReference>
<keyword evidence="2 3" id="KW-0786">Thiamine pyrophosphate</keyword>
<dbReference type="NCBIfam" id="NF006052">
    <property type="entry name" value="PRK08199.1"/>
    <property type="match status" value="1"/>
</dbReference>
<dbReference type="Pfam" id="PF02775">
    <property type="entry name" value="TPP_enzyme_C"/>
    <property type="match status" value="1"/>
</dbReference>
<evidence type="ECO:0000313" key="7">
    <source>
        <dbReference type="EMBL" id="UNK45157.1"/>
    </source>
</evidence>
<evidence type="ECO:0000256" key="1">
    <source>
        <dbReference type="ARBA" id="ARBA00007812"/>
    </source>
</evidence>
<keyword evidence="8" id="KW-1185">Reference proteome</keyword>
<reference evidence="7 8" key="1">
    <citation type="submission" date="2022-03" db="EMBL/GenBank/DDBJ databases">
        <title>Isotopic signatures of nitrous oxide derived from detoxification processes.</title>
        <authorList>
            <person name="Behrendt U."/>
            <person name="Buchen C."/>
            <person name="Well R."/>
            <person name="Ulrich A."/>
            <person name="Rohe L."/>
            <person name="Kolb S."/>
            <person name="Schloter M."/>
            <person name="Horn M.A."/>
            <person name="Augustin J."/>
        </authorList>
    </citation>
    <scope>NUCLEOTIDE SEQUENCE [LARGE SCALE GENOMIC DNA]</scope>
    <source>
        <strain evidence="7 8">S4-C24</strain>
    </source>
</reference>
<comment type="similarity">
    <text evidence="1 3">Belongs to the TPP enzyme family.</text>
</comment>
<evidence type="ECO:0000259" key="6">
    <source>
        <dbReference type="Pfam" id="PF02776"/>
    </source>
</evidence>
<evidence type="ECO:0000313" key="8">
    <source>
        <dbReference type="Proteomes" id="UP000829069"/>
    </source>
</evidence>
<sequence>MTQVQKEAVAVAAEQQPGRKSAGHVIVDSLIAHGVERTYVVPGESYLEVLDGLHHSTIDTIVCRHEGGAAYMAEADGKMNQRPGIAMVTRGPGAANAHVGLHTAWQDSTPMVLFVGLIPFEHRDREAFQEFDIKSWFDTGAKRVMVLDHPERASEIVAEAMFAATSGRPGPVVVGLPEDVIREETDATLHPVIPVAQGGMTVTDWKALQAALKEAEKPLFVVGGNDWTQEGSSALTTWLEEHNIAAAVEWRCEGTIPFDSPSYVGPIGYGRPKPTYDLLEETDLLVFVGTVPGDVITDGFLVRQDWSKKNFLVTIDPSLRGRSGPVSYQIVAKPDVFVRDLVMMDLPLKEEWKDFTQRMRGEQEKFAALPPSEPTDGPARMDTMMANLVSGLPRDAMITLGAGEHTNWAHRYFPTHDYASMLSARNGSMGYSVPSAIAASLAYPGRRVVTIAGDGEFLMNGQELATAAQYGATPLVIVMDNQEYGTIRTHQERWYPERISGTQLKNPDFALMAQAFGGFGVKVERDADVPAALEAALKAIDEDKTFALIHLVVEQRVKAY</sequence>
<protein>
    <submittedName>
        <fullName evidence="7">Thiamine pyrophosphate-dependent enzyme</fullName>
    </submittedName>
</protein>
<dbReference type="Gene3D" id="3.40.50.1220">
    <property type="entry name" value="TPP-binding domain"/>
    <property type="match status" value="1"/>
</dbReference>
<evidence type="ECO:0000256" key="2">
    <source>
        <dbReference type="ARBA" id="ARBA00023052"/>
    </source>
</evidence>
<feature type="domain" description="Thiamine pyrophosphate enzyme central" evidence="4">
    <location>
        <begin position="207"/>
        <end position="341"/>
    </location>
</feature>
<dbReference type="Pfam" id="PF02776">
    <property type="entry name" value="TPP_enzyme_N"/>
    <property type="match status" value="1"/>
</dbReference>
<dbReference type="PANTHER" id="PTHR18968">
    <property type="entry name" value="THIAMINE PYROPHOSPHATE ENZYMES"/>
    <property type="match status" value="1"/>
</dbReference>
<gene>
    <name evidence="7" type="ORF">MNQ99_14590</name>
</gene>